<comment type="caution">
    <text evidence="5">The sequence shown here is derived from an EMBL/GenBank/DDBJ whole genome shotgun (WGS) entry which is preliminary data.</text>
</comment>
<keyword evidence="2 5" id="KW-0503">Monooxygenase</keyword>
<evidence type="ECO:0000313" key="5">
    <source>
        <dbReference type="EMBL" id="TDK45668.1"/>
    </source>
</evidence>
<proteinExistence type="predicted"/>
<dbReference type="EMBL" id="SMUV01000068">
    <property type="protein sequence ID" value="TDK45668.1"/>
    <property type="molecule type" value="Genomic_DNA"/>
</dbReference>
<keyword evidence="3" id="KW-0812">Transmembrane</keyword>
<protein>
    <submittedName>
        <fullName evidence="5">Monooxygenase</fullName>
    </submittedName>
</protein>
<dbReference type="InterPro" id="IPR050493">
    <property type="entry name" value="FAD-dep_Monooxygenase_BioMet"/>
</dbReference>
<dbReference type="PANTHER" id="PTHR13789">
    <property type="entry name" value="MONOOXYGENASE"/>
    <property type="match status" value="1"/>
</dbReference>
<dbReference type="SUPFAM" id="SSF51905">
    <property type="entry name" value="FAD/NAD(P)-binding domain"/>
    <property type="match status" value="1"/>
</dbReference>
<dbReference type="Pfam" id="PF01494">
    <property type="entry name" value="FAD_binding_3"/>
    <property type="match status" value="1"/>
</dbReference>
<sequence length="398" mass="44472">MAKVGKILIAGGGIGGMAAALALLRRGFEVDVFEQAPKLGEVGAGVQISPNGARALDELGVLGVLRELSCKPERKEFRLWNSGDAWPMFNFDDKAAEQYGYPYLTVYRPDLLGALVDGVKTHEKGRIHLGRRVADLEQDTDGVTLILEDGETARGDVLLGADGVKSVIRDRLWNTEPPRFSGMITWRGVIPMERLPEHMQKMVGSTWTGPGGHVVNYPLRAGKLMNFVGTIERDDWQVESWYTEGSAEECAKDFEGWHADVQAMIETAPTLLKWALMEREPLQQWTLGRVTLAGDACHATLPFLAQGAVMSIEDGVVLGRCLEQFDDPFEALRRYEAARVGRTTRMVRGARDNTDRFHSSELATKEEAQAYLEREWSQSPIRDRYHWLYNYDVMATAI</sequence>
<dbReference type="Gene3D" id="3.50.50.60">
    <property type="entry name" value="FAD/NAD(P)-binding domain"/>
    <property type="match status" value="1"/>
</dbReference>
<evidence type="ECO:0000256" key="3">
    <source>
        <dbReference type="SAM" id="Phobius"/>
    </source>
</evidence>
<evidence type="ECO:0000313" key="6">
    <source>
        <dbReference type="Proteomes" id="UP000295301"/>
    </source>
</evidence>
<dbReference type="InterPro" id="IPR002938">
    <property type="entry name" value="FAD-bd"/>
</dbReference>
<dbReference type="SUPFAM" id="SSF54373">
    <property type="entry name" value="FAD-linked reductases, C-terminal domain"/>
    <property type="match status" value="1"/>
</dbReference>
<accession>A0A4R5V1K0</accession>
<dbReference type="GO" id="GO:0004497">
    <property type="term" value="F:monooxygenase activity"/>
    <property type="evidence" value="ECO:0007669"/>
    <property type="project" value="UniProtKB-KW"/>
</dbReference>
<reference evidence="5 6" key="1">
    <citation type="submission" date="2019-03" db="EMBL/GenBank/DDBJ databases">
        <title>Ruegeria lutea sp. nov., a novel strain, isolated from marine sediment, the Masan Bay, South Korea.</title>
        <authorList>
            <person name="Kim J."/>
            <person name="Kim D.-Y."/>
            <person name="Lee S.-S."/>
        </authorList>
    </citation>
    <scope>NUCLEOTIDE SEQUENCE [LARGE SCALE GENOMIC DNA]</scope>
    <source>
        <strain evidence="5 6">318-1</strain>
    </source>
</reference>
<keyword evidence="3" id="KW-1133">Transmembrane helix</keyword>
<evidence type="ECO:0000256" key="1">
    <source>
        <dbReference type="ARBA" id="ARBA00023002"/>
    </source>
</evidence>
<dbReference type="RefSeq" id="WP_133360283.1">
    <property type="nucleotide sequence ID" value="NZ_SMUV01000068.1"/>
</dbReference>
<keyword evidence="6" id="KW-1185">Reference proteome</keyword>
<dbReference type="InterPro" id="IPR036188">
    <property type="entry name" value="FAD/NAD-bd_sf"/>
</dbReference>
<evidence type="ECO:0000259" key="4">
    <source>
        <dbReference type="Pfam" id="PF01494"/>
    </source>
</evidence>
<dbReference type="PRINTS" id="PR00420">
    <property type="entry name" value="RNGMNOXGNASE"/>
</dbReference>
<dbReference type="OrthoDB" id="4230779at2"/>
<dbReference type="PANTHER" id="PTHR13789:SF309">
    <property type="entry name" value="PUTATIVE (AFU_ORTHOLOGUE AFUA_6G14510)-RELATED"/>
    <property type="match status" value="1"/>
</dbReference>
<evidence type="ECO:0000256" key="2">
    <source>
        <dbReference type="ARBA" id="ARBA00023033"/>
    </source>
</evidence>
<gene>
    <name evidence="5" type="ORF">E1832_13470</name>
</gene>
<keyword evidence="3" id="KW-0472">Membrane</keyword>
<organism evidence="5 6">
    <name type="scientific">Antarcticimicrobium luteum</name>
    <dbReference type="NCBI Taxonomy" id="2547397"/>
    <lineage>
        <taxon>Bacteria</taxon>
        <taxon>Pseudomonadati</taxon>
        <taxon>Pseudomonadota</taxon>
        <taxon>Alphaproteobacteria</taxon>
        <taxon>Rhodobacterales</taxon>
        <taxon>Paracoccaceae</taxon>
        <taxon>Antarcticimicrobium</taxon>
    </lineage>
</organism>
<dbReference type="AlphaFoldDB" id="A0A4R5V1K0"/>
<dbReference type="GO" id="GO:0071949">
    <property type="term" value="F:FAD binding"/>
    <property type="evidence" value="ECO:0007669"/>
    <property type="project" value="InterPro"/>
</dbReference>
<feature type="transmembrane region" description="Helical" evidence="3">
    <location>
        <begin position="7"/>
        <end position="24"/>
    </location>
</feature>
<dbReference type="Proteomes" id="UP000295301">
    <property type="component" value="Unassembled WGS sequence"/>
</dbReference>
<feature type="domain" description="FAD-binding" evidence="4">
    <location>
        <begin position="7"/>
        <end position="348"/>
    </location>
</feature>
<name>A0A4R5V1K0_9RHOB</name>
<keyword evidence="1" id="KW-0560">Oxidoreductase</keyword>